<proteinExistence type="predicted"/>
<dbReference type="EMBL" id="JAVDSD010000004">
    <property type="protein sequence ID" value="MDR6607533.1"/>
    <property type="molecule type" value="Genomic_DNA"/>
</dbReference>
<gene>
    <name evidence="1" type="ORF">J2X87_002603</name>
</gene>
<evidence type="ECO:0000313" key="2">
    <source>
        <dbReference type="Proteomes" id="UP001259420"/>
    </source>
</evidence>
<comment type="caution">
    <text evidence="1">The sequence shown here is derived from an EMBL/GenBank/DDBJ whole genome shotgun (WGS) entry which is preliminary data.</text>
</comment>
<accession>A0ACC6JLW7</accession>
<protein>
    <submittedName>
        <fullName evidence="1">NAD(P)-dependent dehydrogenase (Short-subunit alcohol dehydrogenase family)</fullName>
    </submittedName>
</protein>
<dbReference type="Proteomes" id="UP001259420">
    <property type="component" value="Unassembled WGS sequence"/>
</dbReference>
<evidence type="ECO:0000313" key="1">
    <source>
        <dbReference type="EMBL" id="MDR6607533.1"/>
    </source>
</evidence>
<organism evidence="1 2">
    <name type="scientific">Pseudomonas synxantha</name>
    <dbReference type="NCBI Taxonomy" id="47883"/>
    <lineage>
        <taxon>Bacteria</taxon>
        <taxon>Pseudomonadati</taxon>
        <taxon>Pseudomonadota</taxon>
        <taxon>Gammaproteobacteria</taxon>
        <taxon>Pseudomonadales</taxon>
        <taxon>Pseudomonadaceae</taxon>
        <taxon>Pseudomonas</taxon>
    </lineage>
</organism>
<name>A0ACC6JLW7_9PSED</name>
<keyword evidence="2" id="KW-1185">Reference proteome</keyword>
<reference evidence="1" key="1">
    <citation type="submission" date="2023-07" db="EMBL/GenBank/DDBJ databases">
        <title>Sorghum-associated microbial communities from plants grown in Nebraska, USA.</title>
        <authorList>
            <person name="Schachtman D."/>
        </authorList>
    </citation>
    <scope>NUCLEOTIDE SEQUENCE</scope>
    <source>
        <strain evidence="1">BE46</strain>
    </source>
</reference>
<sequence>MSGLNSALDFGGKFAFVSCASRGIGEAIAKLLAQQGAHVIVSSRKLDGCRHVADVNVRGYFFMSVEAGKLMCENGGGHQHDQSVRQGMCAVRDSL</sequence>